<evidence type="ECO:0000313" key="4">
    <source>
        <dbReference type="Proteomes" id="UP001589709"/>
    </source>
</evidence>
<dbReference type="GO" id="GO:0016787">
    <property type="term" value="F:hydrolase activity"/>
    <property type="evidence" value="ECO:0007669"/>
    <property type="project" value="UniProtKB-KW"/>
</dbReference>
<reference evidence="3 4" key="1">
    <citation type="submission" date="2024-09" db="EMBL/GenBank/DDBJ databases">
        <authorList>
            <person name="Sun Q."/>
            <person name="Mori K."/>
        </authorList>
    </citation>
    <scope>NUCLEOTIDE SEQUENCE [LARGE SCALE GENOMIC DNA]</scope>
    <source>
        <strain evidence="3 4">JCM 6917</strain>
    </source>
</reference>
<comment type="caution">
    <text evidence="3">The sequence shown here is derived from an EMBL/GenBank/DDBJ whole genome shotgun (WGS) entry which is preliminary data.</text>
</comment>
<name>A0ABV5MYG1_9ACTN</name>
<dbReference type="Pfam" id="PF03061">
    <property type="entry name" value="4HBT"/>
    <property type="match status" value="1"/>
</dbReference>
<sequence>MPEHTATRIPGDIDERFRATGVNLSELFAAPHLSSSLGVRIEAAAPDRVVATMVLDASWADGLSRRGACSVLAETVGSIGAILLAGPERLAVGVDLNLTHHHDLPPGPATAVAVPAATGADLTSYDVTVVGSDGRRACSARLSCLLRPAPGRS</sequence>
<dbReference type="EC" id="3.1.2.-" evidence="3"/>
<keyword evidence="1 3" id="KW-0378">Hydrolase</keyword>
<gene>
    <name evidence="3" type="ORF">ACFF45_08155</name>
</gene>
<dbReference type="Proteomes" id="UP001589709">
    <property type="component" value="Unassembled WGS sequence"/>
</dbReference>
<dbReference type="EMBL" id="JBHMCY010000011">
    <property type="protein sequence ID" value="MFB9462684.1"/>
    <property type="molecule type" value="Genomic_DNA"/>
</dbReference>
<evidence type="ECO:0000313" key="3">
    <source>
        <dbReference type="EMBL" id="MFB9462684.1"/>
    </source>
</evidence>
<dbReference type="InterPro" id="IPR003736">
    <property type="entry name" value="PAAI_dom"/>
</dbReference>
<accession>A0ABV5MYG1</accession>
<dbReference type="Gene3D" id="3.10.129.10">
    <property type="entry name" value="Hotdog Thioesterase"/>
    <property type="match status" value="1"/>
</dbReference>
<dbReference type="NCBIfam" id="TIGR00369">
    <property type="entry name" value="unchar_dom_1"/>
    <property type="match status" value="1"/>
</dbReference>
<feature type="domain" description="Thioesterase" evidence="2">
    <location>
        <begin position="67"/>
        <end position="138"/>
    </location>
</feature>
<evidence type="ECO:0000259" key="2">
    <source>
        <dbReference type="Pfam" id="PF03061"/>
    </source>
</evidence>
<dbReference type="RefSeq" id="WP_381343913.1">
    <property type="nucleotide sequence ID" value="NZ_JBHMCY010000011.1"/>
</dbReference>
<evidence type="ECO:0000256" key="1">
    <source>
        <dbReference type="ARBA" id="ARBA00022801"/>
    </source>
</evidence>
<proteinExistence type="predicted"/>
<protein>
    <submittedName>
        <fullName evidence="3">PaaI family thioesterase</fullName>
        <ecNumber evidence="3">3.1.2.-</ecNumber>
    </submittedName>
</protein>
<organism evidence="3 4">
    <name type="scientific">Streptomyces cinereospinus</name>
    <dbReference type="NCBI Taxonomy" id="285561"/>
    <lineage>
        <taxon>Bacteria</taxon>
        <taxon>Bacillati</taxon>
        <taxon>Actinomycetota</taxon>
        <taxon>Actinomycetes</taxon>
        <taxon>Kitasatosporales</taxon>
        <taxon>Streptomycetaceae</taxon>
        <taxon>Streptomyces</taxon>
    </lineage>
</organism>
<dbReference type="InterPro" id="IPR029069">
    <property type="entry name" value="HotDog_dom_sf"/>
</dbReference>
<dbReference type="InterPro" id="IPR006683">
    <property type="entry name" value="Thioestr_dom"/>
</dbReference>
<keyword evidence="4" id="KW-1185">Reference proteome</keyword>
<dbReference type="SUPFAM" id="SSF54637">
    <property type="entry name" value="Thioesterase/thiol ester dehydrase-isomerase"/>
    <property type="match status" value="1"/>
</dbReference>